<dbReference type="PROSITE" id="PS50059">
    <property type="entry name" value="FKBP_PPIASE"/>
    <property type="match status" value="1"/>
</dbReference>
<evidence type="ECO:0000256" key="9">
    <source>
        <dbReference type="HAMAP-Rule" id="MF_00303"/>
    </source>
</evidence>
<reference evidence="14 15" key="1">
    <citation type="submission" date="2020-08" db="EMBL/GenBank/DDBJ databases">
        <title>Genomic Encyclopedia of Type Strains, Phase IV (KMG-IV): sequencing the most valuable type-strain genomes for metagenomic binning, comparative biology and taxonomic classification.</title>
        <authorList>
            <person name="Goeker M."/>
        </authorList>
    </citation>
    <scope>NUCLEOTIDE SEQUENCE [LARGE SCALE GENOMIC DNA]</scope>
    <source>
        <strain evidence="14 15">DSM 103733</strain>
    </source>
</reference>
<sequence length="494" mass="56046">MRSRRYLEHLERIQYKSGRTHLEGITLSTTETLESTPNPAEPTAPAHTEAHDHAHDHEGHTHDHEGHQHGPALNPEVTREVEVEIPADEVSRSFRTVVKRYQKQARIPGFRAGKVPETLIRTRFAEGIRQDVVEAVLPAHFRTVIEAQNLKPVSQPQVTDLQLEDGQPLKFKAIFEVLPEFSIDGYQQIKVEKPDTLLTDEELNAELERVRDSRSTMEPVAEDRALVDGDWAQISFKGEIVGDAPETEGQPIEGQDTMIEVGGENTIPAFNDALRGSKPGQELKFEVSYPADFGERRLAGKSVSYDVEIKAIKKKIQPDLTDEFAKELGEYEGIEDFKNKLREHLANDKERRLKAETRDKLAEALVAHYQFPVPESLVQNQIDARLDRGLRALASQGMRTEDMRKLDFARLREAQRDSAVTEVKATLIMDRIASAENVEVSDDDVENELQLISLQTREPLETLRLRLTNEGSLARIREQLRREKTGSLLYERLA</sequence>
<dbReference type="GO" id="GO:0015031">
    <property type="term" value="P:protein transport"/>
    <property type="evidence" value="ECO:0007669"/>
    <property type="project" value="UniProtKB-UniRule"/>
</dbReference>
<keyword evidence="6 9" id="KW-0143">Chaperone</keyword>
<feature type="domain" description="PPIase FKBP-type" evidence="13">
    <location>
        <begin position="229"/>
        <end position="332"/>
    </location>
</feature>
<dbReference type="Pfam" id="PF00254">
    <property type="entry name" value="FKBP_C"/>
    <property type="match status" value="1"/>
</dbReference>
<dbReference type="GO" id="GO:0051083">
    <property type="term" value="P:'de novo' cotranslational protein folding"/>
    <property type="evidence" value="ECO:0007669"/>
    <property type="project" value="TreeGrafter"/>
</dbReference>
<dbReference type="Pfam" id="PF05697">
    <property type="entry name" value="Trigger_N"/>
    <property type="match status" value="1"/>
</dbReference>
<evidence type="ECO:0000259" key="13">
    <source>
        <dbReference type="PROSITE" id="PS50059"/>
    </source>
</evidence>
<evidence type="ECO:0000256" key="4">
    <source>
        <dbReference type="ARBA" id="ARBA00016902"/>
    </source>
</evidence>
<dbReference type="SUPFAM" id="SSF109998">
    <property type="entry name" value="Triger factor/SurA peptide-binding domain-like"/>
    <property type="match status" value="1"/>
</dbReference>
<keyword evidence="9 11" id="KW-0132">Cell division</keyword>
<comment type="caution">
    <text evidence="14">The sequence shown here is derived from an EMBL/GenBank/DDBJ whole genome shotgun (WGS) entry which is preliminary data.</text>
</comment>
<dbReference type="GO" id="GO:0043022">
    <property type="term" value="F:ribosome binding"/>
    <property type="evidence" value="ECO:0007669"/>
    <property type="project" value="TreeGrafter"/>
</dbReference>
<dbReference type="InterPro" id="IPR027304">
    <property type="entry name" value="Trigger_fact/SurA_dom_sf"/>
</dbReference>
<dbReference type="InterPro" id="IPR037041">
    <property type="entry name" value="Trigger_fac_C_sf"/>
</dbReference>
<evidence type="ECO:0000256" key="2">
    <source>
        <dbReference type="ARBA" id="ARBA00005464"/>
    </source>
</evidence>
<dbReference type="PANTHER" id="PTHR30560">
    <property type="entry name" value="TRIGGER FACTOR CHAPERONE AND PEPTIDYL-PROLYL CIS/TRANS ISOMERASE"/>
    <property type="match status" value="1"/>
</dbReference>
<evidence type="ECO:0000256" key="7">
    <source>
        <dbReference type="ARBA" id="ARBA00023235"/>
    </source>
</evidence>
<comment type="subcellular location">
    <subcellularLocation>
        <location evidence="9">Cytoplasm</location>
    </subcellularLocation>
    <text evidence="9">About half TF is bound to the ribosome near the polypeptide exit tunnel while the other half is free in the cytoplasm.</text>
</comment>
<dbReference type="Gene3D" id="1.10.3120.10">
    <property type="entry name" value="Trigger factor, C-terminal domain"/>
    <property type="match status" value="1"/>
</dbReference>
<evidence type="ECO:0000256" key="12">
    <source>
        <dbReference type="SAM" id="MobiDB-lite"/>
    </source>
</evidence>
<keyword evidence="7 9" id="KW-0413">Isomerase</keyword>
<comment type="catalytic activity">
    <reaction evidence="1 9 10">
        <text>[protein]-peptidylproline (omega=180) = [protein]-peptidylproline (omega=0)</text>
        <dbReference type="Rhea" id="RHEA:16237"/>
        <dbReference type="Rhea" id="RHEA-COMP:10747"/>
        <dbReference type="Rhea" id="RHEA-COMP:10748"/>
        <dbReference type="ChEBI" id="CHEBI:83833"/>
        <dbReference type="ChEBI" id="CHEBI:83834"/>
        <dbReference type="EC" id="5.2.1.8"/>
    </reaction>
</comment>
<evidence type="ECO:0000256" key="1">
    <source>
        <dbReference type="ARBA" id="ARBA00000971"/>
    </source>
</evidence>
<dbReference type="Gene3D" id="3.10.50.40">
    <property type="match status" value="1"/>
</dbReference>
<dbReference type="GO" id="GO:0043335">
    <property type="term" value="P:protein unfolding"/>
    <property type="evidence" value="ECO:0007669"/>
    <property type="project" value="TreeGrafter"/>
</dbReference>
<evidence type="ECO:0000256" key="6">
    <source>
        <dbReference type="ARBA" id="ARBA00023186"/>
    </source>
</evidence>
<comment type="function">
    <text evidence="9">Involved in protein export. Acts as a chaperone by maintaining the newly synthesized protein in an open conformation. Functions as a peptidyl-prolyl cis-trans isomerase.</text>
</comment>
<dbReference type="InterPro" id="IPR046357">
    <property type="entry name" value="PPIase_dom_sf"/>
</dbReference>
<gene>
    <name evidence="9" type="primary">tig</name>
    <name evidence="14" type="ORF">HNQ77_000041</name>
</gene>
<dbReference type="HAMAP" id="MF_00303">
    <property type="entry name" value="Trigger_factor_Tig"/>
    <property type="match status" value="1"/>
</dbReference>
<name>A0A841JLM3_9BACT</name>
<evidence type="ECO:0000256" key="11">
    <source>
        <dbReference type="RuleBase" id="RU003914"/>
    </source>
</evidence>
<dbReference type="PIRSF" id="PIRSF003095">
    <property type="entry name" value="Trigger_factor"/>
    <property type="match status" value="1"/>
</dbReference>
<keyword evidence="9" id="KW-0963">Cytoplasm</keyword>
<dbReference type="InterPro" id="IPR008881">
    <property type="entry name" value="Trigger_fac_ribosome-bd_bac"/>
</dbReference>
<dbReference type="SUPFAM" id="SSF54534">
    <property type="entry name" value="FKBP-like"/>
    <property type="match status" value="1"/>
</dbReference>
<accession>A0A841JLM3</accession>
<dbReference type="EMBL" id="JACHEK010000001">
    <property type="protein sequence ID" value="MBB6142103.1"/>
    <property type="molecule type" value="Genomic_DNA"/>
</dbReference>
<dbReference type="EC" id="5.2.1.8" evidence="3 9"/>
<evidence type="ECO:0000256" key="10">
    <source>
        <dbReference type="PROSITE-ProRule" id="PRU00277"/>
    </source>
</evidence>
<dbReference type="Gene3D" id="3.30.70.1050">
    <property type="entry name" value="Trigger factor ribosome-binding domain"/>
    <property type="match status" value="1"/>
</dbReference>
<dbReference type="AlphaFoldDB" id="A0A841JLM3"/>
<dbReference type="GO" id="GO:0005737">
    <property type="term" value="C:cytoplasm"/>
    <property type="evidence" value="ECO:0007669"/>
    <property type="project" value="UniProtKB-SubCell"/>
</dbReference>
<dbReference type="GO" id="GO:0003755">
    <property type="term" value="F:peptidyl-prolyl cis-trans isomerase activity"/>
    <property type="evidence" value="ECO:0007669"/>
    <property type="project" value="UniProtKB-UniRule"/>
</dbReference>
<protein>
    <recommendedName>
        <fullName evidence="4 9">Trigger factor</fullName>
        <shortName evidence="9">TF</shortName>
        <ecNumber evidence="3 9">5.2.1.8</ecNumber>
    </recommendedName>
    <alternativeName>
        <fullName evidence="8 9">PPIase</fullName>
    </alternativeName>
</protein>
<evidence type="ECO:0000256" key="8">
    <source>
        <dbReference type="ARBA" id="ARBA00029986"/>
    </source>
</evidence>
<dbReference type="InterPro" id="IPR001179">
    <property type="entry name" value="PPIase_FKBP_dom"/>
</dbReference>
<keyword evidence="5 9" id="KW-0697">Rotamase</keyword>
<dbReference type="InterPro" id="IPR036611">
    <property type="entry name" value="Trigger_fac_ribosome-bd_sf"/>
</dbReference>
<dbReference type="GO" id="GO:0051301">
    <property type="term" value="P:cell division"/>
    <property type="evidence" value="ECO:0007669"/>
    <property type="project" value="UniProtKB-KW"/>
</dbReference>
<keyword evidence="9 11" id="KW-0131">Cell cycle</keyword>
<proteinExistence type="inferred from homology"/>
<dbReference type="NCBIfam" id="TIGR00115">
    <property type="entry name" value="tig"/>
    <property type="match status" value="1"/>
</dbReference>
<evidence type="ECO:0000313" key="15">
    <source>
        <dbReference type="Proteomes" id="UP000538666"/>
    </source>
</evidence>
<dbReference type="InterPro" id="IPR005215">
    <property type="entry name" value="Trig_fac"/>
</dbReference>
<dbReference type="InterPro" id="IPR008880">
    <property type="entry name" value="Trigger_fac_C"/>
</dbReference>
<dbReference type="Pfam" id="PF05698">
    <property type="entry name" value="Trigger_C"/>
    <property type="match status" value="1"/>
</dbReference>
<feature type="compositionally biased region" description="Low complexity" evidence="12">
    <location>
        <begin position="29"/>
        <end position="47"/>
    </location>
</feature>
<dbReference type="SUPFAM" id="SSF102735">
    <property type="entry name" value="Trigger factor ribosome-binding domain"/>
    <property type="match status" value="1"/>
</dbReference>
<comment type="domain">
    <text evidence="9">Consists of 3 domains; the N-terminus binds the ribosome, the middle domain has PPIase activity, while the C-terminus has intrinsic chaperone activity on its own.</text>
</comment>
<feature type="compositionally biased region" description="Basic and acidic residues" evidence="12">
    <location>
        <begin position="48"/>
        <end position="68"/>
    </location>
</feature>
<evidence type="ECO:0000313" key="14">
    <source>
        <dbReference type="EMBL" id="MBB6142103.1"/>
    </source>
</evidence>
<evidence type="ECO:0000256" key="3">
    <source>
        <dbReference type="ARBA" id="ARBA00013194"/>
    </source>
</evidence>
<dbReference type="Proteomes" id="UP000538666">
    <property type="component" value="Unassembled WGS sequence"/>
</dbReference>
<feature type="region of interest" description="Disordered" evidence="12">
    <location>
        <begin position="29"/>
        <end position="72"/>
    </location>
</feature>
<dbReference type="RefSeq" id="WP_231581095.1">
    <property type="nucleotide sequence ID" value="NZ_JACHEK010000001.1"/>
</dbReference>
<dbReference type="PANTHER" id="PTHR30560:SF3">
    <property type="entry name" value="TRIGGER FACTOR-LIKE PROTEIN TIG, CHLOROPLASTIC"/>
    <property type="match status" value="1"/>
</dbReference>
<comment type="similarity">
    <text evidence="2 9 11">Belongs to the FKBP-type PPIase family. Tig subfamily.</text>
</comment>
<dbReference type="GO" id="GO:0044183">
    <property type="term" value="F:protein folding chaperone"/>
    <property type="evidence" value="ECO:0007669"/>
    <property type="project" value="TreeGrafter"/>
</dbReference>
<keyword evidence="15" id="KW-1185">Reference proteome</keyword>
<evidence type="ECO:0000256" key="5">
    <source>
        <dbReference type="ARBA" id="ARBA00023110"/>
    </source>
</evidence>
<organism evidence="14 15">
    <name type="scientific">Silvibacterium bohemicum</name>
    <dbReference type="NCBI Taxonomy" id="1577686"/>
    <lineage>
        <taxon>Bacteria</taxon>
        <taxon>Pseudomonadati</taxon>
        <taxon>Acidobacteriota</taxon>
        <taxon>Terriglobia</taxon>
        <taxon>Terriglobales</taxon>
        <taxon>Acidobacteriaceae</taxon>
        <taxon>Silvibacterium</taxon>
    </lineage>
</organism>